<dbReference type="Pfam" id="PF09684">
    <property type="entry name" value="Tail_P2_I"/>
    <property type="match status" value="1"/>
</dbReference>
<dbReference type="InterPro" id="IPR006521">
    <property type="entry name" value="Tail_protein_I"/>
</dbReference>
<dbReference type="Proteomes" id="UP000006235">
    <property type="component" value="Unassembled WGS sequence"/>
</dbReference>
<dbReference type="NCBIfam" id="TIGR01634">
    <property type="entry name" value="tail_P2_I"/>
    <property type="match status" value="1"/>
</dbReference>
<comment type="caution">
    <text evidence="1">The sequence shown here is derived from an EMBL/GenBank/DDBJ whole genome shotgun (WGS) entry which is preliminary data.</text>
</comment>
<evidence type="ECO:0000313" key="2">
    <source>
        <dbReference type="Proteomes" id="UP000006235"/>
    </source>
</evidence>
<accession>F9Q9T4</accession>
<dbReference type="EMBL" id="AFUV01000014">
    <property type="protein sequence ID" value="EGV05708.1"/>
    <property type="molecule type" value="Genomic_DNA"/>
</dbReference>
<evidence type="ECO:0000313" key="1">
    <source>
        <dbReference type="EMBL" id="EGV05708.1"/>
    </source>
</evidence>
<gene>
    <name evidence="1" type="ORF">HMPREF9952_0787</name>
</gene>
<sequence length="191" mass="22109">MVEMNSYLLPTGSTKLEKQLSNTFSAISEIPVPIHLLWSAKHCPIDLLPWLAWSLSIDEWDDEWSEESKRQAILNSIHVHKHKGTISAIRRVMKSVGYGEVDIIENQSLKTWNGELNFDGLETFEHEEMHWAEYKIVLHQPITIEESKQVRRILNENAPARCHLVAFNFTRAGHRWNGEINFDGNFTFGEV</sequence>
<proteinExistence type="predicted"/>
<dbReference type="AlphaFoldDB" id="F9Q9T4"/>
<reference evidence="1 2" key="1">
    <citation type="submission" date="2011-07" db="EMBL/GenBank/DDBJ databases">
        <authorList>
            <person name="Harkins D.M."/>
            <person name="Madupu R."/>
            <person name="Durkin A.S."/>
            <person name="Torralba M."/>
            <person name="Methe B."/>
            <person name="Sutton G.G."/>
            <person name="Nelson K.E."/>
        </authorList>
    </citation>
    <scope>NUCLEOTIDE SEQUENCE [LARGE SCALE GENOMIC DNA]</scope>
    <source>
        <strain evidence="1 2">HK 85</strain>
    </source>
</reference>
<organism evidence="1 2">
    <name type="scientific">Haemophilus pittmaniae HK 85</name>
    <dbReference type="NCBI Taxonomy" id="1035188"/>
    <lineage>
        <taxon>Bacteria</taxon>
        <taxon>Pseudomonadati</taxon>
        <taxon>Pseudomonadota</taxon>
        <taxon>Gammaproteobacteria</taxon>
        <taxon>Pasteurellales</taxon>
        <taxon>Pasteurellaceae</taxon>
        <taxon>Haemophilus</taxon>
    </lineage>
</organism>
<dbReference type="STRING" id="1035188.HMPREF9952_0787"/>
<name>F9Q9T4_9PAST</name>
<protein>
    <submittedName>
        <fullName evidence="1">Phage tail protein I-like protein</fullName>
    </submittedName>
</protein>